<keyword evidence="2" id="KW-0812">Transmembrane</keyword>
<accession>A0A934RP93</accession>
<comment type="caution">
    <text evidence="3">The sequence shown here is derived from an EMBL/GenBank/DDBJ whole genome shotgun (WGS) entry which is preliminary data.</text>
</comment>
<keyword evidence="2" id="KW-1133">Transmembrane helix</keyword>
<reference evidence="3" key="1">
    <citation type="submission" date="2021-01" db="EMBL/GenBank/DDBJ databases">
        <title>Modified the classification status of verrucomicrobia.</title>
        <authorList>
            <person name="Feng X."/>
        </authorList>
    </citation>
    <scope>NUCLEOTIDE SEQUENCE</scope>
    <source>
        <strain evidence="3">KCTC 12986</strain>
    </source>
</reference>
<name>A0A934RP93_9BACT</name>
<protein>
    <submittedName>
        <fullName evidence="3">Phage tail length tape measure family protein</fullName>
    </submittedName>
</protein>
<evidence type="ECO:0000256" key="2">
    <source>
        <dbReference type="SAM" id="Phobius"/>
    </source>
</evidence>
<organism evidence="3 4">
    <name type="scientific">Roseibacillus ishigakijimensis</name>
    <dbReference type="NCBI Taxonomy" id="454146"/>
    <lineage>
        <taxon>Bacteria</taxon>
        <taxon>Pseudomonadati</taxon>
        <taxon>Verrucomicrobiota</taxon>
        <taxon>Verrucomicrobiia</taxon>
        <taxon>Verrucomicrobiales</taxon>
        <taxon>Verrucomicrobiaceae</taxon>
        <taxon>Roseibacillus</taxon>
    </lineage>
</organism>
<keyword evidence="4" id="KW-1185">Reference proteome</keyword>
<dbReference type="RefSeq" id="WP_200392438.1">
    <property type="nucleotide sequence ID" value="NZ_JAENIO010000038.1"/>
</dbReference>
<sequence length="815" mass="84069">MASKAKASIEITAEDKASRELKKISRQFAKIERDMKNAGKAATVAFTVPVVAGFGASLKAFDTQAKALAQVEAAIKSTGNAAKISFEDLQKEASRLQTKSLFGDEDILANVTAQLQTFTNIAGDEFKRTQQAALDLATRLDGDLKSASIQLGKALNDPVKNLSALSRSGIQFSDSQRETIKALAESGKMAEAQGLILEELEKQYGGAAQAAAEAGLGPMKQLSNRIGDLSERIGEALLPVIEKISPHLDKAITALEKADNKTVAMGVAIAGAAAAAGPALFVFGQLAGAVSTIAGIAAGVSFAPIVAGIAAVAGAGFLLVQNWETVKAAALSLKENAIAAFDAWRERNAETIARISASFASIRETFGRVVAALGQRTQEAIGWLNGFLEPLGGIEGAWQSLQIVVGAVIDTLTGLIGDWFAGLAANFAIVADVLEGNKTAWEGLKEIVGNVASFMLAKVKESLGNIKTAFTSIDWASLGGAIMDGIKSGIANGAKSVADAATNAASNALNAVKSKLGIRSPSREFAKLGKFAMAGLSMGIATGAPLAAQSAEQAARDVLASASGVMGGQGPVLVQQAPQTRGGLGGFGDGPGEIFIPGRQEIDAIASFYDERLALLTERELEHTQVAKDLELRRTNEIADIRSQQIAGFGQSFDAILGLTRSFAGEQSGIYQGLFAVSKGFAIAESIIKIQQGIANALSLPFPANLGAAATVAGQAAGIVSTIKGTNLQSFEGGGFTGMGARTGGVDGKGGIPAIVHPNETVIDHTKGQSMGGVTVNLTINGNPSEDIVARIKSESVALAIKAQTERERRGGSRA</sequence>
<dbReference type="AlphaFoldDB" id="A0A934RP93"/>
<evidence type="ECO:0000256" key="1">
    <source>
        <dbReference type="SAM" id="Coils"/>
    </source>
</evidence>
<gene>
    <name evidence="3" type="ORF">JIN78_13115</name>
</gene>
<feature type="transmembrane region" description="Helical" evidence="2">
    <location>
        <begin position="293"/>
        <end position="320"/>
    </location>
</feature>
<feature type="transmembrane region" description="Helical" evidence="2">
    <location>
        <begin position="263"/>
        <end position="287"/>
    </location>
</feature>
<dbReference type="Proteomes" id="UP000604083">
    <property type="component" value="Unassembled WGS sequence"/>
</dbReference>
<keyword evidence="2" id="KW-0472">Membrane</keyword>
<evidence type="ECO:0000313" key="4">
    <source>
        <dbReference type="Proteomes" id="UP000604083"/>
    </source>
</evidence>
<dbReference type="PANTHER" id="PTHR37813:SF1">
    <property type="entry name" value="FELS-2 PROPHAGE PROTEIN"/>
    <property type="match status" value="1"/>
</dbReference>
<dbReference type="EMBL" id="JAENIO010000038">
    <property type="protein sequence ID" value="MBK1835004.1"/>
    <property type="molecule type" value="Genomic_DNA"/>
</dbReference>
<proteinExistence type="predicted"/>
<evidence type="ECO:0000313" key="3">
    <source>
        <dbReference type="EMBL" id="MBK1835004.1"/>
    </source>
</evidence>
<keyword evidence="1" id="KW-0175">Coiled coil</keyword>
<feature type="coiled-coil region" evidence="1">
    <location>
        <begin position="14"/>
        <end position="41"/>
    </location>
</feature>
<dbReference type="PANTHER" id="PTHR37813">
    <property type="entry name" value="FELS-2 PROPHAGE PROTEIN"/>
    <property type="match status" value="1"/>
</dbReference>